<dbReference type="Gene3D" id="3.40.50.80">
    <property type="entry name" value="Nucleotide-binding domain of ferredoxin-NADP reductase (FNR) module"/>
    <property type="match status" value="1"/>
</dbReference>
<dbReference type="Pfam" id="PF08021">
    <property type="entry name" value="FAD_binding_9"/>
    <property type="match status" value="2"/>
</dbReference>
<dbReference type="Pfam" id="PF04954">
    <property type="entry name" value="SIP"/>
    <property type="match status" value="1"/>
</dbReference>
<dbReference type="InterPro" id="IPR017927">
    <property type="entry name" value="FAD-bd_FR_type"/>
</dbReference>
<sequence length="247" mass="27530">MQTISPTRRIERVRHELHLRDVTVTRIERLSPGFVAITFGGESLANFVSLSFDDHVKFMVPDSSGNLQRRDFTPRHFDLQRRELTLEFALHEHGPASQWARDAKLGDTAVIGGPRGSMIIPLDYDWHLLVGDASALPAIHRRLEELPAGSHARVIAHVNNSADQRQFASAASLDVQWVHSHDDLLRAVRELVLPGGDGFAWAAGEASVMAQVRDVLLTHQQLPLASTRISAYWKQGTANYQKESTHG</sequence>
<protein>
    <submittedName>
        <fullName evidence="3">NADPH-dependent ferric siderophore reductase</fullName>
    </submittedName>
</protein>
<dbReference type="PANTHER" id="PTHR30157">
    <property type="entry name" value="FERRIC REDUCTASE, NADPH-DEPENDENT"/>
    <property type="match status" value="1"/>
</dbReference>
<dbReference type="OrthoDB" id="9814826at2"/>
<evidence type="ECO:0000313" key="4">
    <source>
        <dbReference type="Proteomes" id="UP000190750"/>
    </source>
</evidence>
<dbReference type="STRING" id="28066.RF819_09515"/>
<feature type="domain" description="FAD-binding FR-type" evidence="2">
    <location>
        <begin position="17"/>
        <end position="121"/>
    </location>
</feature>
<keyword evidence="4" id="KW-1185">Reference proteome</keyword>
<name>A0A1T1AS60_RHOFE</name>
<dbReference type="RefSeq" id="WP_078364762.1">
    <property type="nucleotide sequence ID" value="NZ_MTJN01000002.1"/>
</dbReference>
<dbReference type="EMBL" id="MTJN01000002">
    <property type="protein sequence ID" value="OOV06936.1"/>
    <property type="molecule type" value="Genomic_DNA"/>
</dbReference>
<dbReference type="SUPFAM" id="SSF63380">
    <property type="entry name" value="Riboflavin synthase domain-like"/>
    <property type="match status" value="1"/>
</dbReference>
<comment type="similarity">
    <text evidence="1">Belongs to the SIP oxidoreductase family.</text>
</comment>
<dbReference type="Proteomes" id="UP000190750">
    <property type="component" value="Unassembled WGS sequence"/>
</dbReference>
<dbReference type="InterPro" id="IPR017938">
    <property type="entry name" value="Riboflavin_synthase-like_b-brl"/>
</dbReference>
<dbReference type="AlphaFoldDB" id="A0A1T1AS60"/>
<evidence type="ECO:0000256" key="1">
    <source>
        <dbReference type="ARBA" id="ARBA00035644"/>
    </source>
</evidence>
<comment type="caution">
    <text evidence="3">The sequence shown here is derived from an EMBL/GenBank/DDBJ whole genome shotgun (WGS) entry which is preliminary data.</text>
</comment>
<dbReference type="InterPro" id="IPR039261">
    <property type="entry name" value="FNR_nucleotide-bd"/>
</dbReference>
<organism evidence="3 4">
    <name type="scientific">Rhodoferax fermentans</name>
    <dbReference type="NCBI Taxonomy" id="28066"/>
    <lineage>
        <taxon>Bacteria</taxon>
        <taxon>Pseudomonadati</taxon>
        <taxon>Pseudomonadota</taxon>
        <taxon>Betaproteobacteria</taxon>
        <taxon>Burkholderiales</taxon>
        <taxon>Comamonadaceae</taxon>
        <taxon>Rhodoferax</taxon>
    </lineage>
</organism>
<dbReference type="InterPro" id="IPR007037">
    <property type="entry name" value="SIP_rossman_dom"/>
</dbReference>
<reference evidence="3 4" key="1">
    <citation type="submission" date="2017-01" db="EMBL/GenBank/DDBJ databases">
        <title>Genome sequencing of Rhodoferax fermentans JCM 7819.</title>
        <authorList>
            <person name="Kim Y.J."/>
            <person name="Farh M.E.-A."/>
            <person name="Yang D.-C."/>
        </authorList>
    </citation>
    <scope>NUCLEOTIDE SEQUENCE [LARGE SCALE GENOMIC DNA]</scope>
    <source>
        <strain evidence="3 4">JCM 7819</strain>
    </source>
</reference>
<evidence type="ECO:0000259" key="2">
    <source>
        <dbReference type="PROSITE" id="PS51384"/>
    </source>
</evidence>
<dbReference type="PROSITE" id="PS51384">
    <property type="entry name" value="FAD_FR"/>
    <property type="match status" value="1"/>
</dbReference>
<gene>
    <name evidence="3" type="ORF">RF819_09515</name>
</gene>
<dbReference type="InterPro" id="IPR039374">
    <property type="entry name" value="SIP_fam"/>
</dbReference>
<dbReference type="CDD" id="cd06193">
    <property type="entry name" value="siderophore_interacting"/>
    <property type="match status" value="1"/>
</dbReference>
<accession>A0A1T1AS60</accession>
<dbReference type="PANTHER" id="PTHR30157:SF0">
    <property type="entry name" value="NADPH-DEPENDENT FERRIC-CHELATE REDUCTASE"/>
    <property type="match status" value="1"/>
</dbReference>
<evidence type="ECO:0000313" key="3">
    <source>
        <dbReference type="EMBL" id="OOV06936.1"/>
    </source>
</evidence>
<proteinExistence type="inferred from homology"/>
<dbReference type="Gene3D" id="2.40.30.10">
    <property type="entry name" value="Translation factors"/>
    <property type="match status" value="1"/>
</dbReference>
<dbReference type="InterPro" id="IPR013113">
    <property type="entry name" value="SIP_FAD-bd"/>
</dbReference>
<dbReference type="GO" id="GO:0016491">
    <property type="term" value="F:oxidoreductase activity"/>
    <property type="evidence" value="ECO:0007669"/>
    <property type="project" value="InterPro"/>
</dbReference>